<dbReference type="Gene3D" id="3.90.1150.10">
    <property type="entry name" value="Aspartate Aminotransferase, domain 1"/>
    <property type="match status" value="1"/>
</dbReference>
<dbReference type="InterPro" id="IPR004838">
    <property type="entry name" value="NHTrfase_class1_PyrdxlP-BS"/>
</dbReference>
<dbReference type="InterPro" id="IPR015421">
    <property type="entry name" value="PyrdxlP-dep_Trfase_major"/>
</dbReference>
<sequence>MASKHNLWIVSDECYDQITFEQPMASIGANDPEERVISTYSFSKSYAMTGWRVGYAITPKRISGDIAKLQEPLISCVSSPAQFAALAALQGPQECIQEMRDAYRERRDAAAEVAKAANLDFIMPAGAFYFWLGIKETKMPSLDFVLKLVREHAIATAHGSAFGNFGEGYVRVSLANTKESILKGVTAIANQHAQLIQHN</sequence>
<dbReference type="PANTHER" id="PTHR46383">
    <property type="entry name" value="ASPARTATE AMINOTRANSFERASE"/>
    <property type="match status" value="1"/>
</dbReference>
<organism evidence="7">
    <name type="scientific">freshwater metagenome</name>
    <dbReference type="NCBI Taxonomy" id="449393"/>
    <lineage>
        <taxon>unclassified sequences</taxon>
        <taxon>metagenomes</taxon>
        <taxon>ecological metagenomes</taxon>
    </lineage>
</organism>
<dbReference type="InterPro" id="IPR050596">
    <property type="entry name" value="AspAT/PAT-like"/>
</dbReference>
<comment type="similarity">
    <text evidence="2">Belongs to the class-I pyridoxal-phosphate-dependent aminotransferase family.</text>
</comment>
<evidence type="ECO:0000256" key="1">
    <source>
        <dbReference type="ARBA" id="ARBA00001933"/>
    </source>
</evidence>
<accession>A0A6J6QKD5</accession>
<dbReference type="SUPFAM" id="SSF53383">
    <property type="entry name" value="PLP-dependent transferases"/>
    <property type="match status" value="1"/>
</dbReference>
<dbReference type="GO" id="GO:0008483">
    <property type="term" value="F:transaminase activity"/>
    <property type="evidence" value="ECO:0007669"/>
    <property type="project" value="UniProtKB-KW"/>
</dbReference>
<keyword evidence="4" id="KW-0808">Transferase</keyword>
<reference evidence="7" key="1">
    <citation type="submission" date="2020-05" db="EMBL/GenBank/DDBJ databases">
        <authorList>
            <person name="Chiriac C."/>
            <person name="Salcher M."/>
            <person name="Ghai R."/>
            <person name="Kavagutti S V."/>
        </authorList>
    </citation>
    <scope>NUCLEOTIDE SEQUENCE</scope>
</reference>
<proteinExistence type="inferred from homology"/>
<protein>
    <submittedName>
        <fullName evidence="7">Unannotated protein</fullName>
    </submittedName>
</protein>
<dbReference type="PANTHER" id="PTHR46383:SF1">
    <property type="entry name" value="ASPARTATE AMINOTRANSFERASE"/>
    <property type="match status" value="1"/>
</dbReference>
<dbReference type="CDD" id="cd00609">
    <property type="entry name" value="AAT_like"/>
    <property type="match status" value="1"/>
</dbReference>
<name>A0A6J6QKD5_9ZZZZ</name>
<dbReference type="GO" id="GO:0006520">
    <property type="term" value="P:amino acid metabolic process"/>
    <property type="evidence" value="ECO:0007669"/>
    <property type="project" value="InterPro"/>
</dbReference>
<gene>
    <name evidence="7" type="ORF">UFOPK2423_01743</name>
</gene>
<comment type="cofactor">
    <cofactor evidence="1">
        <name>pyridoxal 5'-phosphate</name>
        <dbReference type="ChEBI" id="CHEBI:597326"/>
    </cofactor>
</comment>
<dbReference type="Gene3D" id="3.40.640.10">
    <property type="entry name" value="Type I PLP-dependent aspartate aminotransferase-like (Major domain)"/>
    <property type="match status" value="1"/>
</dbReference>
<evidence type="ECO:0000256" key="3">
    <source>
        <dbReference type="ARBA" id="ARBA00022576"/>
    </source>
</evidence>
<dbReference type="EMBL" id="CAEZXN010000080">
    <property type="protein sequence ID" value="CAB4711349.1"/>
    <property type="molecule type" value="Genomic_DNA"/>
</dbReference>
<dbReference type="GO" id="GO:0030170">
    <property type="term" value="F:pyridoxal phosphate binding"/>
    <property type="evidence" value="ECO:0007669"/>
    <property type="project" value="InterPro"/>
</dbReference>
<dbReference type="AlphaFoldDB" id="A0A6J6QKD5"/>
<dbReference type="Pfam" id="PF00155">
    <property type="entry name" value="Aminotran_1_2"/>
    <property type="match status" value="1"/>
</dbReference>
<evidence type="ECO:0000313" key="7">
    <source>
        <dbReference type="EMBL" id="CAB4711349.1"/>
    </source>
</evidence>
<dbReference type="InterPro" id="IPR004839">
    <property type="entry name" value="Aminotransferase_I/II_large"/>
</dbReference>
<evidence type="ECO:0000259" key="6">
    <source>
        <dbReference type="Pfam" id="PF00155"/>
    </source>
</evidence>
<keyword evidence="5" id="KW-0663">Pyridoxal phosphate</keyword>
<dbReference type="InterPro" id="IPR015424">
    <property type="entry name" value="PyrdxlP-dep_Trfase"/>
</dbReference>
<evidence type="ECO:0000256" key="4">
    <source>
        <dbReference type="ARBA" id="ARBA00022679"/>
    </source>
</evidence>
<evidence type="ECO:0000256" key="2">
    <source>
        <dbReference type="ARBA" id="ARBA00007441"/>
    </source>
</evidence>
<feature type="domain" description="Aminotransferase class I/classII large" evidence="6">
    <location>
        <begin position="2"/>
        <end position="180"/>
    </location>
</feature>
<dbReference type="InterPro" id="IPR015422">
    <property type="entry name" value="PyrdxlP-dep_Trfase_small"/>
</dbReference>
<keyword evidence="3" id="KW-0032">Aminotransferase</keyword>
<evidence type="ECO:0000256" key="5">
    <source>
        <dbReference type="ARBA" id="ARBA00022898"/>
    </source>
</evidence>
<dbReference type="PROSITE" id="PS00105">
    <property type="entry name" value="AA_TRANSFER_CLASS_1"/>
    <property type="match status" value="1"/>
</dbReference>